<keyword evidence="4" id="KW-1185">Reference proteome</keyword>
<dbReference type="OrthoDB" id="26525at2759"/>
<dbReference type="Proteomes" id="UP000654075">
    <property type="component" value="Unassembled WGS sequence"/>
</dbReference>
<dbReference type="AlphaFoldDB" id="A0A813DDT8"/>
<name>A0A813DDT8_POLGL</name>
<evidence type="ECO:0000259" key="2">
    <source>
        <dbReference type="PROSITE" id="PS50222"/>
    </source>
</evidence>
<reference evidence="3" key="1">
    <citation type="submission" date="2021-02" db="EMBL/GenBank/DDBJ databases">
        <authorList>
            <person name="Dougan E. K."/>
            <person name="Rhodes N."/>
            <person name="Thang M."/>
            <person name="Chan C."/>
        </authorList>
    </citation>
    <scope>NUCLEOTIDE SEQUENCE</scope>
</reference>
<dbReference type="PROSITE" id="PS00018">
    <property type="entry name" value="EF_HAND_1"/>
    <property type="match status" value="2"/>
</dbReference>
<dbReference type="InterPro" id="IPR018247">
    <property type="entry name" value="EF_Hand_1_Ca_BS"/>
</dbReference>
<dbReference type="EMBL" id="CAJNNV010002286">
    <property type="protein sequence ID" value="CAE8586941.1"/>
    <property type="molecule type" value="Genomic_DNA"/>
</dbReference>
<proteinExistence type="predicted"/>
<feature type="domain" description="EF-hand" evidence="2">
    <location>
        <begin position="128"/>
        <end position="163"/>
    </location>
</feature>
<feature type="non-terminal residue" evidence="3">
    <location>
        <position position="262"/>
    </location>
</feature>
<evidence type="ECO:0000256" key="1">
    <source>
        <dbReference type="ARBA" id="ARBA00022837"/>
    </source>
</evidence>
<dbReference type="SUPFAM" id="SSF47473">
    <property type="entry name" value="EF-hand"/>
    <property type="match status" value="1"/>
</dbReference>
<organism evidence="3 4">
    <name type="scientific">Polarella glacialis</name>
    <name type="common">Dinoflagellate</name>
    <dbReference type="NCBI Taxonomy" id="89957"/>
    <lineage>
        <taxon>Eukaryota</taxon>
        <taxon>Sar</taxon>
        <taxon>Alveolata</taxon>
        <taxon>Dinophyceae</taxon>
        <taxon>Suessiales</taxon>
        <taxon>Suessiaceae</taxon>
        <taxon>Polarella</taxon>
    </lineage>
</organism>
<dbReference type="PROSITE" id="PS50222">
    <property type="entry name" value="EF_HAND_2"/>
    <property type="match status" value="1"/>
</dbReference>
<accession>A0A813DDT8</accession>
<dbReference type="InterPro" id="IPR011992">
    <property type="entry name" value="EF-hand-dom_pair"/>
</dbReference>
<evidence type="ECO:0000313" key="4">
    <source>
        <dbReference type="Proteomes" id="UP000654075"/>
    </source>
</evidence>
<gene>
    <name evidence="3" type="ORF">PGLA1383_LOCUS5786</name>
</gene>
<dbReference type="Gene3D" id="1.10.238.10">
    <property type="entry name" value="EF-hand"/>
    <property type="match status" value="2"/>
</dbReference>
<dbReference type="InterPro" id="IPR002048">
    <property type="entry name" value="EF_hand_dom"/>
</dbReference>
<comment type="caution">
    <text evidence="3">The sequence shown here is derived from an EMBL/GenBank/DDBJ whole genome shotgun (WGS) entry which is preliminary data.</text>
</comment>
<sequence>MPTAIKILGRTGKNTFVNDTYEPMQITHNSRPCFVARAVAPRYLFHTGKNRWVISKQVDDGARCWAFVSAPGNSQDPSTCTGPWTCCDEDKEWREDAKVQCTAVPASYDKFVQLRMSLDADMRQYGLVDHDDLKKMWKRLDYNGNNIVSLAEIDKMVVEMVAGNVWPAWLNNKPALMRAYKKTILKDGDGDDWVQKHEFHALLLNIFWFNKLWLIYEQVDTAHDRRIDLREFTSGLKTLGLNLSDQEAAQEFASIDGNHGGQ</sequence>
<dbReference type="GO" id="GO:0005509">
    <property type="term" value="F:calcium ion binding"/>
    <property type="evidence" value="ECO:0007669"/>
    <property type="project" value="InterPro"/>
</dbReference>
<evidence type="ECO:0000313" key="3">
    <source>
        <dbReference type="EMBL" id="CAE8586941.1"/>
    </source>
</evidence>
<protein>
    <recommendedName>
        <fullName evidence="2">EF-hand domain-containing protein</fullName>
    </recommendedName>
</protein>
<keyword evidence="1" id="KW-0106">Calcium</keyword>